<protein>
    <recommendedName>
        <fullName evidence="5">Lipoprotein</fullName>
    </recommendedName>
</protein>
<feature type="signal peptide" evidence="2">
    <location>
        <begin position="1"/>
        <end position="29"/>
    </location>
</feature>
<feature type="chain" id="PRO_5046119287" description="Lipoprotein" evidence="2">
    <location>
        <begin position="30"/>
        <end position="186"/>
    </location>
</feature>
<proteinExistence type="predicted"/>
<organism evidence="3 4">
    <name type="scientific">Streptomyces turgidiscabies</name>
    <dbReference type="NCBI Taxonomy" id="85558"/>
    <lineage>
        <taxon>Bacteria</taxon>
        <taxon>Bacillati</taxon>
        <taxon>Actinomycetota</taxon>
        <taxon>Actinomycetes</taxon>
        <taxon>Kitasatosporales</taxon>
        <taxon>Streptomycetaceae</taxon>
        <taxon>Streptomyces</taxon>
    </lineage>
</organism>
<dbReference type="Proteomes" id="UP001223072">
    <property type="component" value="Unassembled WGS sequence"/>
</dbReference>
<evidence type="ECO:0000313" key="3">
    <source>
        <dbReference type="EMBL" id="MDQ0931448.1"/>
    </source>
</evidence>
<evidence type="ECO:0008006" key="5">
    <source>
        <dbReference type="Google" id="ProtNLM"/>
    </source>
</evidence>
<sequence>MRPTTGSSRTPRRRRVGTWSVASALLALAGTGCSSPGTSATPDPSGPATGVTATAPGPVAKAYSTALFSGQFDRAATFVRPTDRGILKVLFAGMSQSSVRADGLGIGAVHTKSTSGTVVLTGKMCSSGTVPKGATVSPHQNENCVENNKPNSTDPAFNVSVCKTSGKWYVCFPGFDKAAHPGATSK</sequence>
<keyword evidence="4" id="KW-1185">Reference proteome</keyword>
<comment type="caution">
    <text evidence="3">The sequence shown here is derived from an EMBL/GenBank/DDBJ whole genome shotgun (WGS) entry which is preliminary data.</text>
</comment>
<name>A0ABU0RHI5_9ACTN</name>
<keyword evidence="2" id="KW-0732">Signal</keyword>
<feature type="region of interest" description="Disordered" evidence="1">
    <location>
        <begin position="32"/>
        <end position="53"/>
    </location>
</feature>
<gene>
    <name evidence="3" type="ORF">QFZ49_001355</name>
</gene>
<evidence type="ECO:0000256" key="2">
    <source>
        <dbReference type="SAM" id="SignalP"/>
    </source>
</evidence>
<evidence type="ECO:0000313" key="4">
    <source>
        <dbReference type="Proteomes" id="UP001223072"/>
    </source>
</evidence>
<accession>A0ABU0RHI5</accession>
<feature type="compositionally biased region" description="Polar residues" evidence="1">
    <location>
        <begin position="32"/>
        <end position="42"/>
    </location>
</feature>
<dbReference type="PROSITE" id="PS51257">
    <property type="entry name" value="PROKAR_LIPOPROTEIN"/>
    <property type="match status" value="1"/>
</dbReference>
<evidence type="ECO:0000256" key="1">
    <source>
        <dbReference type="SAM" id="MobiDB-lite"/>
    </source>
</evidence>
<dbReference type="EMBL" id="JAUSZS010000002">
    <property type="protein sequence ID" value="MDQ0931448.1"/>
    <property type="molecule type" value="Genomic_DNA"/>
</dbReference>
<reference evidence="3 4" key="1">
    <citation type="submission" date="2023-07" db="EMBL/GenBank/DDBJ databases">
        <title>Comparative genomics of wheat-associated soil bacteria to identify genetic determinants of phenazine resistance.</title>
        <authorList>
            <person name="Mouncey N."/>
        </authorList>
    </citation>
    <scope>NUCLEOTIDE SEQUENCE [LARGE SCALE GENOMIC DNA]</scope>
    <source>
        <strain evidence="3 4">W2I16</strain>
    </source>
</reference>